<keyword evidence="1" id="KW-0472">Membrane</keyword>
<dbReference type="Proteomes" id="UP000887563">
    <property type="component" value="Unplaced"/>
</dbReference>
<keyword evidence="2" id="KW-1185">Reference proteome</keyword>
<evidence type="ECO:0000313" key="3">
    <source>
        <dbReference type="WBParaSite" id="Minc3s06485g39892"/>
    </source>
</evidence>
<feature type="transmembrane region" description="Helical" evidence="1">
    <location>
        <begin position="165"/>
        <end position="192"/>
    </location>
</feature>
<feature type="transmembrane region" description="Helical" evidence="1">
    <location>
        <begin position="141"/>
        <end position="159"/>
    </location>
</feature>
<organism evidence="2 3">
    <name type="scientific">Meloidogyne incognita</name>
    <name type="common">Southern root-knot nematode worm</name>
    <name type="synonym">Oxyuris incognita</name>
    <dbReference type="NCBI Taxonomy" id="6306"/>
    <lineage>
        <taxon>Eukaryota</taxon>
        <taxon>Metazoa</taxon>
        <taxon>Ecdysozoa</taxon>
        <taxon>Nematoda</taxon>
        <taxon>Chromadorea</taxon>
        <taxon>Rhabditida</taxon>
        <taxon>Tylenchina</taxon>
        <taxon>Tylenchomorpha</taxon>
        <taxon>Tylenchoidea</taxon>
        <taxon>Meloidogynidae</taxon>
        <taxon>Meloidogyninae</taxon>
        <taxon>Meloidogyne</taxon>
        <taxon>Meloidogyne incognita group</taxon>
    </lineage>
</organism>
<keyword evidence="1" id="KW-1133">Transmembrane helix</keyword>
<reference evidence="3" key="1">
    <citation type="submission" date="2022-11" db="UniProtKB">
        <authorList>
            <consortium name="WormBaseParasite"/>
        </authorList>
    </citation>
    <scope>IDENTIFICATION</scope>
</reference>
<proteinExistence type="predicted"/>
<name>A0A914NHH2_MELIC</name>
<evidence type="ECO:0000256" key="1">
    <source>
        <dbReference type="SAM" id="Phobius"/>
    </source>
</evidence>
<dbReference type="WBParaSite" id="Minc3s06485g39892">
    <property type="protein sequence ID" value="Minc3s06485g39892"/>
    <property type="gene ID" value="Minc3s06485g39892"/>
</dbReference>
<protein>
    <submittedName>
        <fullName evidence="3">Uncharacterized protein</fullName>
    </submittedName>
</protein>
<dbReference type="AlphaFoldDB" id="A0A914NHH2"/>
<feature type="transmembrane region" description="Helical" evidence="1">
    <location>
        <begin position="109"/>
        <end position="129"/>
    </location>
</feature>
<accession>A0A914NHH2</accession>
<evidence type="ECO:0000313" key="2">
    <source>
        <dbReference type="Proteomes" id="UP000887563"/>
    </source>
</evidence>
<sequence length="231" mass="25949">TTLPRPEPEILEEIVYNNKNQQIYGGQEEIHSQVFCKNNFKKLFFQFRAPIRSVSRSINSKNPSINFSPSHFPYANGRFVNPTNIENNFDINWSSDHETETIPWSTISLTSWLTIVFGSAIFCLGGVRLYWRADFAKGQELFYGISAICNGLVGFFASHNKSFSMFVATFLLCALNVVFIFVPFLSGILPLVPLLSTNNKSHISLTSTKEPVEVDIGLAVLALMQAIGYSF</sequence>
<keyword evidence="1" id="KW-0812">Transmembrane</keyword>